<keyword evidence="2" id="KW-1185">Reference proteome</keyword>
<dbReference type="InterPro" id="IPR036381">
    <property type="entry name" value="Tus_dom1"/>
</dbReference>
<proteinExistence type="predicted"/>
<evidence type="ECO:0000313" key="2">
    <source>
        <dbReference type="Proteomes" id="UP000597301"/>
    </source>
</evidence>
<comment type="caution">
    <text evidence="1">The sequence shown here is derived from an EMBL/GenBank/DDBJ whole genome shotgun (WGS) entry which is preliminary data.</text>
</comment>
<accession>A0ABQ1NTR0</accession>
<name>A0ABQ1NTR0_9GAMM</name>
<gene>
    <name evidence="1" type="ORF">GCM10011382_12400</name>
</gene>
<dbReference type="RefSeq" id="WP_188638626.1">
    <property type="nucleotide sequence ID" value="NZ_BMHM01000002.1"/>
</dbReference>
<dbReference type="Proteomes" id="UP000597301">
    <property type="component" value="Unassembled WGS sequence"/>
</dbReference>
<sequence length="289" mass="33377">MPDTSRPLYRLLHELDERFDQLMASIEQAATLYEATLPSTWRFDGVNEPTWLRAALLDMWHQQHQDGRETRNYIALIAADEPLMTAFKEVNTAKHAISELLQRIKQSDPQALSDAKQRLPHRHPEVEHVLRQSGLARLHLKQCWRQLPIAEAPVARVRFAWYSSGRSIKRITVKEAEHKLMQLDTDAPHIRIQLSKLAGIPSSEPLAQVQNQAPLMRANLFFTEPLDDGHTRRALNIAMPLIVPAHEERLPHIKAPPLIPPAQRTRAKRRDEKLESEAFLPSLRVYRYR</sequence>
<dbReference type="EMBL" id="BMHM01000002">
    <property type="protein sequence ID" value="GGC83780.1"/>
    <property type="molecule type" value="Genomic_DNA"/>
</dbReference>
<organism evidence="1 2">
    <name type="scientific">Vreelandella lutescens</name>
    <dbReference type="NCBI Taxonomy" id="1602943"/>
    <lineage>
        <taxon>Bacteria</taxon>
        <taxon>Pseudomonadati</taxon>
        <taxon>Pseudomonadota</taxon>
        <taxon>Gammaproteobacteria</taxon>
        <taxon>Oceanospirillales</taxon>
        <taxon>Halomonadaceae</taxon>
        <taxon>Vreelandella</taxon>
    </lineage>
</organism>
<dbReference type="Gene3D" id="3.50.14.10">
    <property type="entry name" value="Replication terminator Tus, domain 1 superfamily/Replication terminator Tus"/>
    <property type="match status" value="1"/>
</dbReference>
<reference evidence="2" key="1">
    <citation type="journal article" date="2019" name="Int. J. Syst. Evol. Microbiol.">
        <title>The Global Catalogue of Microorganisms (GCM) 10K type strain sequencing project: providing services to taxonomists for standard genome sequencing and annotation.</title>
        <authorList>
            <consortium name="The Broad Institute Genomics Platform"/>
            <consortium name="The Broad Institute Genome Sequencing Center for Infectious Disease"/>
            <person name="Wu L."/>
            <person name="Ma J."/>
        </authorList>
    </citation>
    <scope>NUCLEOTIDE SEQUENCE [LARGE SCALE GENOMIC DNA]</scope>
    <source>
        <strain evidence="2">CGMCC 1.15122</strain>
    </source>
</reference>
<evidence type="ECO:0008006" key="3">
    <source>
        <dbReference type="Google" id="ProtNLM"/>
    </source>
</evidence>
<protein>
    <recommendedName>
        <fullName evidence="3">DNA replication terminus site-binding protein</fullName>
    </recommendedName>
</protein>
<evidence type="ECO:0000313" key="1">
    <source>
        <dbReference type="EMBL" id="GGC83780.1"/>
    </source>
</evidence>